<dbReference type="InterPro" id="IPR036388">
    <property type="entry name" value="WH-like_DNA-bd_sf"/>
</dbReference>
<feature type="domain" description="HTH gntR-type" evidence="4">
    <location>
        <begin position="8"/>
        <end position="75"/>
    </location>
</feature>
<evidence type="ECO:0000256" key="3">
    <source>
        <dbReference type="ARBA" id="ARBA00023163"/>
    </source>
</evidence>
<keyword evidence="3" id="KW-0804">Transcription</keyword>
<dbReference type="Pfam" id="PF07729">
    <property type="entry name" value="FCD"/>
    <property type="match status" value="1"/>
</dbReference>
<dbReference type="InterPro" id="IPR011711">
    <property type="entry name" value="GntR_C"/>
</dbReference>
<dbReference type="Pfam" id="PF00392">
    <property type="entry name" value="GntR"/>
    <property type="match status" value="1"/>
</dbReference>
<dbReference type="PROSITE" id="PS50949">
    <property type="entry name" value="HTH_GNTR"/>
    <property type="match status" value="1"/>
</dbReference>
<evidence type="ECO:0000256" key="1">
    <source>
        <dbReference type="ARBA" id="ARBA00023015"/>
    </source>
</evidence>
<reference evidence="5" key="1">
    <citation type="journal article" date="2020" name="mSystems">
        <title>Genome- and Community-Level Interaction Insights into Carbon Utilization and Element Cycling Functions of Hydrothermarchaeota in Hydrothermal Sediment.</title>
        <authorList>
            <person name="Zhou Z."/>
            <person name="Liu Y."/>
            <person name="Xu W."/>
            <person name="Pan J."/>
            <person name="Luo Z.H."/>
            <person name="Li M."/>
        </authorList>
    </citation>
    <scope>NUCLEOTIDE SEQUENCE [LARGE SCALE GENOMIC DNA]</scope>
    <source>
        <strain evidence="5">SpSt-573</strain>
    </source>
</reference>
<dbReference type="InterPro" id="IPR000524">
    <property type="entry name" value="Tscrpt_reg_HTH_GntR"/>
</dbReference>
<dbReference type="InterPro" id="IPR008920">
    <property type="entry name" value="TF_FadR/GntR_C"/>
</dbReference>
<accession>A0A7C4PNX2</accession>
<dbReference type="PANTHER" id="PTHR43537">
    <property type="entry name" value="TRANSCRIPTIONAL REGULATOR, GNTR FAMILY"/>
    <property type="match status" value="1"/>
</dbReference>
<sequence>MTKNSNPSILSAEIFTALKERIIRWEYPPGYRITEESLCEEFGVSRSPIREALRMLVENGLVEKDPHRRYTIKQPDLKEIDELYELRFALELYVVEKLARQGMPEEIWQTLQQTWETLKEQPVGHTIDPSICDEEFHETLAAATGNALLARQIKSINERLHFVRIYDITNPERLKLTCEQHLRILECIHAREPGCAREAMQMNIVEGRKQVEMAVKEALARAYMGIGVGSRNADLSNPSI</sequence>
<dbReference type="SMART" id="SM00345">
    <property type="entry name" value="HTH_GNTR"/>
    <property type="match status" value="1"/>
</dbReference>
<dbReference type="AlphaFoldDB" id="A0A7C4PNX2"/>
<dbReference type="SMART" id="SM00895">
    <property type="entry name" value="FCD"/>
    <property type="match status" value="1"/>
</dbReference>
<dbReference type="PANTHER" id="PTHR43537:SF5">
    <property type="entry name" value="UXU OPERON TRANSCRIPTIONAL REGULATOR"/>
    <property type="match status" value="1"/>
</dbReference>
<evidence type="ECO:0000256" key="2">
    <source>
        <dbReference type="ARBA" id="ARBA00023125"/>
    </source>
</evidence>
<dbReference type="PRINTS" id="PR00035">
    <property type="entry name" value="HTHGNTR"/>
</dbReference>
<evidence type="ECO:0000313" key="5">
    <source>
        <dbReference type="EMBL" id="HGS23209.1"/>
    </source>
</evidence>
<dbReference type="Gene3D" id="1.20.120.530">
    <property type="entry name" value="GntR ligand-binding domain-like"/>
    <property type="match status" value="1"/>
</dbReference>
<keyword evidence="1" id="KW-0805">Transcription regulation</keyword>
<evidence type="ECO:0000259" key="4">
    <source>
        <dbReference type="PROSITE" id="PS50949"/>
    </source>
</evidence>
<dbReference type="GO" id="GO:0003700">
    <property type="term" value="F:DNA-binding transcription factor activity"/>
    <property type="evidence" value="ECO:0007669"/>
    <property type="project" value="InterPro"/>
</dbReference>
<dbReference type="SUPFAM" id="SSF46785">
    <property type="entry name" value="Winged helix' DNA-binding domain"/>
    <property type="match status" value="1"/>
</dbReference>
<dbReference type="Gene3D" id="1.10.10.10">
    <property type="entry name" value="Winged helix-like DNA-binding domain superfamily/Winged helix DNA-binding domain"/>
    <property type="match status" value="1"/>
</dbReference>
<proteinExistence type="predicted"/>
<dbReference type="EMBL" id="DSYK01000769">
    <property type="protein sequence ID" value="HGS23209.1"/>
    <property type="molecule type" value="Genomic_DNA"/>
</dbReference>
<dbReference type="GO" id="GO:0003677">
    <property type="term" value="F:DNA binding"/>
    <property type="evidence" value="ECO:0007669"/>
    <property type="project" value="UniProtKB-KW"/>
</dbReference>
<name>A0A7C4PNX2_9CHLR</name>
<organism evidence="5">
    <name type="scientific">Anaerolinea thermolimosa</name>
    <dbReference type="NCBI Taxonomy" id="229919"/>
    <lineage>
        <taxon>Bacteria</taxon>
        <taxon>Bacillati</taxon>
        <taxon>Chloroflexota</taxon>
        <taxon>Anaerolineae</taxon>
        <taxon>Anaerolineales</taxon>
        <taxon>Anaerolineaceae</taxon>
        <taxon>Anaerolinea</taxon>
    </lineage>
</organism>
<dbReference type="SUPFAM" id="SSF48008">
    <property type="entry name" value="GntR ligand-binding domain-like"/>
    <property type="match status" value="1"/>
</dbReference>
<keyword evidence="2" id="KW-0238">DNA-binding</keyword>
<gene>
    <name evidence="5" type="ORF">ENT37_15250</name>
</gene>
<dbReference type="CDD" id="cd07377">
    <property type="entry name" value="WHTH_GntR"/>
    <property type="match status" value="1"/>
</dbReference>
<comment type="caution">
    <text evidence="5">The sequence shown here is derived from an EMBL/GenBank/DDBJ whole genome shotgun (WGS) entry which is preliminary data.</text>
</comment>
<protein>
    <submittedName>
        <fullName evidence="5">GntR family transcriptional regulator</fullName>
    </submittedName>
</protein>
<dbReference type="InterPro" id="IPR036390">
    <property type="entry name" value="WH_DNA-bd_sf"/>
</dbReference>